<sequence>MNKIQKNGKIKISKTFKPKHIKSNDTLSISKISNSIEQLDDLIQALLEILPQIEPWQLDLRMQLNKARNDIKALRSMIFSQEKKEQFNELSNLLNENLFLSSSQIERSYIDNTTKSAMRLARALAANIFHIKY</sequence>
<reference evidence="1 2" key="1">
    <citation type="submission" date="2020-08" db="EMBL/GenBank/DDBJ databases">
        <title>Genome sequence of Diaphorobacter ruginosibacter DSM 27467T.</title>
        <authorList>
            <person name="Hyun D.-W."/>
            <person name="Bae J.-W."/>
        </authorList>
    </citation>
    <scope>NUCLEOTIDE SEQUENCE [LARGE SCALE GENOMIC DNA]</scope>
    <source>
        <strain evidence="1 2">DSM 27467</strain>
    </source>
</reference>
<dbReference type="Proteomes" id="UP000515811">
    <property type="component" value="Chromosome"/>
</dbReference>
<evidence type="ECO:0000313" key="1">
    <source>
        <dbReference type="EMBL" id="QNN55728.1"/>
    </source>
</evidence>
<dbReference type="EMBL" id="CP060714">
    <property type="protein sequence ID" value="QNN55728.1"/>
    <property type="molecule type" value="Genomic_DNA"/>
</dbReference>
<protein>
    <submittedName>
        <fullName evidence="1">Uncharacterized protein</fullName>
    </submittedName>
</protein>
<dbReference type="KEGG" id="drg:H9K76_13970"/>
<organism evidence="1 2">
    <name type="scientific">Diaphorobacter ruginosibacter</name>
    <dbReference type="NCBI Taxonomy" id="1715720"/>
    <lineage>
        <taxon>Bacteria</taxon>
        <taxon>Pseudomonadati</taxon>
        <taxon>Pseudomonadota</taxon>
        <taxon>Betaproteobacteria</taxon>
        <taxon>Burkholderiales</taxon>
        <taxon>Comamonadaceae</taxon>
        <taxon>Diaphorobacter</taxon>
    </lineage>
</organism>
<proteinExistence type="predicted"/>
<dbReference type="AlphaFoldDB" id="A0A7G9RJF3"/>
<evidence type="ECO:0000313" key="2">
    <source>
        <dbReference type="Proteomes" id="UP000515811"/>
    </source>
</evidence>
<keyword evidence="2" id="KW-1185">Reference proteome</keyword>
<dbReference type="RefSeq" id="WP_187596001.1">
    <property type="nucleotide sequence ID" value="NZ_CP060714.1"/>
</dbReference>
<accession>A0A7G9RJF3</accession>
<gene>
    <name evidence="1" type="ORF">H9K76_13970</name>
</gene>
<name>A0A7G9RJF3_9BURK</name>